<keyword evidence="2" id="KW-1185">Reference proteome</keyword>
<dbReference type="Gene3D" id="1.20.120.450">
    <property type="entry name" value="dinb family like domain"/>
    <property type="match status" value="1"/>
</dbReference>
<evidence type="ECO:0000313" key="1">
    <source>
        <dbReference type="EMBL" id="GEB31275.1"/>
    </source>
</evidence>
<dbReference type="AlphaFoldDB" id="A0A4Y3PEZ3"/>
<dbReference type="SUPFAM" id="SSF109854">
    <property type="entry name" value="DinB/YfiT-like putative metalloenzymes"/>
    <property type="match status" value="1"/>
</dbReference>
<reference evidence="1 2" key="1">
    <citation type="submission" date="2019-06" db="EMBL/GenBank/DDBJ databases">
        <title>Whole genome shotgun sequence of Brevibacillus parabrevis NBRC 12334.</title>
        <authorList>
            <person name="Hosoyama A."/>
            <person name="Uohara A."/>
            <person name="Ohji S."/>
            <person name="Ichikawa N."/>
        </authorList>
    </citation>
    <scope>NUCLEOTIDE SEQUENCE [LARGE SCALE GENOMIC DNA]</scope>
    <source>
        <strain evidence="1 2">NBRC 12334</strain>
    </source>
</reference>
<dbReference type="Pfam" id="PF07609">
    <property type="entry name" value="DUF1572"/>
    <property type="match status" value="1"/>
</dbReference>
<sequence length="180" mass="20558">MEWAQEFLSCTTDKFFDVKKLGEKTIEQLSLEQLQQAPSSESNSIAIIVKHLSGNMVARWTDLFGSDGEKPGRNRDQEFEGGFATKEDLIACWETGWQVLFAALAALSHDDLMKTVTIRNEPHSVMKAIQRQLSHYSYHVGQIVYIGKQLQNEHWVSLSIPRGRSVEYNQEVFRRHSSEG</sequence>
<evidence type="ECO:0008006" key="3">
    <source>
        <dbReference type="Google" id="ProtNLM"/>
    </source>
</evidence>
<proteinExistence type="predicted"/>
<evidence type="ECO:0000313" key="2">
    <source>
        <dbReference type="Proteomes" id="UP000316882"/>
    </source>
</evidence>
<gene>
    <name evidence="1" type="ORF">BPA01_08550</name>
</gene>
<dbReference type="Proteomes" id="UP000316882">
    <property type="component" value="Unassembled WGS sequence"/>
</dbReference>
<dbReference type="InterPro" id="IPR011466">
    <property type="entry name" value="DUF1572"/>
</dbReference>
<name>A0A4Y3PEZ3_BREPA</name>
<dbReference type="EMBL" id="BJMH01000003">
    <property type="protein sequence ID" value="GEB31275.1"/>
    <property type="molecule type" value="Genomic_DNA"/>
</dbReference>
<protein>
    <recommendedName>
        <fullName evidence="3">DUF1572 domain-containing protein</fullName>
    </recommendedName>
</protein>
<organism evidence="1 2">
    <name type="scientific">Brevibacillus parabrevis</name>
    <dbReference type="NCBI Taxonomy" id="54914"/>
    <lineage>
        <taxon>Bacteria</taxon>
        <taxon>Bacillati</taxon>
        <taxon>Bacillota</taxon>
        <taxon>Bacilli</taxon>
        <taxon>Bacillales</taxon>
        <taxon>Paenibacillaceae</taxon>
        <taxon>Brevibacillus</taxon>
    </lineage>
</organism>
<accession>A0A4Y3PEZ3</accession>
<dbReference type="InterPro" id="IPR034660">
    <property type="entry name" value="DinB/YfiT-like"/>
</dbReference>
<dbReference type="RefSeq" id="WP_122962569.1">
    <property type="nucleotide sequence ID" value="NZ_BJMH01000003.1"/>
</dbReference>
<comment type="caution">
    <text evidence="1">The sequence shown here is derived from an EMBL/GenBank/DDBJ whole genome shotgun (WGS) entry which is preliminary data.</text>
</comment>
<dbReference type="STRING" id="54914.AV540_15060"/>